<keyword evidence="2" id="KW-1185">Reference proteome</keyword>
<protein>
    <submittedName>
        <fullName evidence="1">Uncharacterized protein</fullName>
    </submittedName>
</protein>
<evidence type="ECO:0000313" key="2">
    <source>
        <dbReference type="Proteomes" id="UP000018144"/>
    </source>
</evidence>
<proteinExistence type="predicted"/>
<organism evidence="1 2">
    <name type="scientific">Pyronema omphalodes (strain CBS 100304)</name>
    <name type="common">Pyronema confluens</name>
    <dbReference type="NCBI Taxonomy" id="1076935"/>
    <lineage>
        <taxon>Eukaryota</taxon>
        <taxon>Fungi</taxon>
        <taxon>Dikarya</taxon>
        <taxon>Ascomycota</taxon>
        <taxon>Pezizomycotina</taxon>
        <taxon>Pezizomycetes</taxon>
        <taxon>Pezizales</taxon>
        <taxon>Pyronemataceae</taxon>
        <taxon>Pyronema</taxon>
    </lineage>
</organism>
<evidence type="ECO:0000313" key="1">
    <source>
        <dbReference type="EMBL" id="CCX07186.1"/>
    </source>
</evidence>
<dbReference type="EMBL" id="HF935339">
    <property type="protein sequence ID" value="CCX07186.1"/>
    <property type="molecule type" value="Genomic_DNA"/>
</dbReference>
<dbReference type="AlphaFoldDB" id="U4KYW4"/>
<gene>
    <name evidence="1" type="ORF">PCON_06775</name>
</gene>
<dbReference type="Proteomes" id="UP000018144">
    <property type="component" value="Unassembled WGS sequence"/>
</dbReference>
<sequence>MGANHSPDVANLYCALEEANCNVNQTRHDHEDMVEKDDVKDVKARRLKCLTILKKRDGGAHEVMEAYNELCEKCQQSEPEQSE</sequence>
<name>U4KYW4_PYROM</name>
<accession>U4KYW4</accession>
<reference evidence="1 2" key="1">
    <citation type="journal article" date="2013" name="PLoS Genet.">
        <title>The genome and development-dependent transcriptomes of Pyronema confluens: a window into fungal evolution.</title>
        <authorList>
            <person name="Traeger S."/>
            <person name="Altegoer F."/>
            <person name="Freitag M."/>
            <person name="Gabaldon T."/>
            <person name="Kempken F."/>
            <person name="Kumar A."/>
            <person name="Marcet-Houben M."/>
            <person name="Poggeler S."/>
            <person name="Stajich J.E."/>
            <person name="Nowrousian M."/>
        </authorList>
    </citation>
    <scope>NUCLEOTIDE SEQUENCE [LARGE SCALE GENOMIC DNA]</scope>
    <source>
        <strain evidence="2">CBS 100304</strain>
        <tissue evidence="1">Vegetative mycelium</tissue>
    </source>
</reference>